<dbReference type="EMBL" id="JBHTLK010000041">
    <property type="protein sequence ID" value="MFD1147645.1"/>
    <property type="molecule type" value="Genomic_DNA"/>
</dbReference>
<sequence>MRHILQTDPKPSTCVDVETFDADVVLEGPPEVEFNPGIASRIPAKGSAGGALIRDERGRILFVKPRYKPVLDIPGGIADANESPKAACHREIQEEIGLTLQLGALLVVDWVPRNGVWRDSHQFVFDGGVLAVEQISVLRSHDDELQGFIFLALDDAQPRIHPSLFRRLRLAVEAVKFGRTIYAEFGRAV</sequence>
<dbReference type="InterPro" id="IPR000086">
    <property type="entry name" value="NUDIX_hydrolase_dom"/>
</dbReference>
<dbReference type="PANTHER" id="PTHR43046">
    <property type="entry name" value="GDP-MANNOSE MANNOSYL HYDROLASE"/>
    <property type="match status" value="1"/>
</dbReference>
<dbReference type="CDD" id="cd18876">
    <property type="entry name" value="NUDIX_Hydrolase"/>
    <property type="match status" value="1"/>
</dbReference>
<dbReference type="InterPro" id="IPR020084">
    <property type="entry name" value="NUDIX_hydrolase_CS"/>
</dbReference>
<feature type="domain" description="Nudix hydrolase" evidence="3">
    <location>
        <begin position="43"/>
        <end position="173"/>
    </location>
</feature>
<keyword evidence="5" id="KW-1185">Reference proteome</keyword>
<name>A0ABW3QSW8_9PSEU</name>
<gene>
    <name evidence="4" type="ORF">ACFQ3T_10955</name>
</gene>
<dbReference type="Pfam" id="PF00293">
    <property type="entry name" value="NUDIX"/>
    <property type="match status" value="1"/>
</dbReference>
<dbReference type="PANTHER" id="PTHR43046:SF14">
    <property type="entry name" value="MUTT_NUDIX FAMILY PROTEIN"/>
    <property type="match status" value="1"/>
</dbReference>
<dbReference type="InterPro" id="IPR015797">
    <property type="entry name" value="NUDIX_hydrolase-like_dom_sf"/>
</dbReference>
<keyword evidence="2" id="KW-0378">Hydrolase</keyword>
<dbReference type="PROSITE" id="PS51462">
    <property type="entry name" value="NUDIX"/>
    <property type="match status" value="1"/>
</dbReference>
<dbReference type="Proteomes" id="UP001597168">
    <property type="component" value="Unassembled WGS sequence"/>
</dbReference>
<dbReference type="SUPFAM" id="SSF55811">
    <property type="entry name" value="Nudix"/>
    <property type="match status" value="1"/>
</dbReference>
<protein>
    <submittedName>
        <fullName evidence="4">NUDIX domain-containing protein</fullName>
    </submittedName>
</protein>
<comment type="caution">
    <text evidence="4">The sequence shown here is derived from an EMBL/GenBank/DDBJ whole genome shotgun (WGS) entry which is preliminary data.</text>
</comment>
<dbReference type="PROSITE" id="PS00893">
    <property type="entry name" value="NUDIX_BOX"/>
    <property type="match status" value="1"/>
</dbReference>
<proteinExistence type="predicted"/>
<evidence type="ECO:0000313" key="5">
    <source>
        <dbReference type="Proteomes" id="UP001597168"/>
    </source>
</evidence>
<reference evidence="5" key="1">
    <citation type="journal article" date="2019" name="Int. J. Syst. Evol. Microbiol.">
        <title>The Global Catalogue of Microorganisms (GCM) 10K type strain sequencing project: providing services to taxonomists for standard genome sequencing and annotation.</title>
        <authorList>
            <consortium name="The Broad Institute Genomics Platform"/>
            <consortium name="The Broad Institute Genome Sequencing Center for Infectious Disease"/>
            <person name="Wu L."/>
            <person name="Ma J."/>
        </authorList>
    </citation>
    <scope>NUCLEOTIDE SEQUENCE [LARGE SCALE GENOMIC DNA]</scope>
    <source>
        <strain evidence="5">CCUG 60214</strain>
    </source>
</reference>
<dbReference type="RefSeq" id="WP_380722953.1">
    <property type="nucleotide sequence ID" value="NZ_JBHTLK010000041.1"/>
</dbReference>
<dbReference type="Gene3D" id="3.90.79.10">
    <property type="entry name" value="Nucleoside Triphosphate Pyrophosphohydrolase"/>
    <property type="match status" value="1"/>
</dbReference>
<evidence type="ECO:0000313" key="4">
    <source>
        <dbReference type="EMBL" id="MFD1147645.1"/>
    </source>
</evidence>
<organism evidence="4 5">
    <name type="scientific">Saccharothrix hoggarensis</name>
    <dbReference type="NCBI Taxonomy" id="913853"/>
    <lineage>
        <taxon>Bacteria</taxon>
        <taxon>Bacillati</taxon>
        <taxon>Actinomycetota</taxon>
        <taxon>Actinomycetes</taxon>
        <taxon>Pseudonocardiales</taxon>
        <taxon>Pseudonocardiaceae</taxon>
        <taxon>Saccharothrix</taxon>
    </lineage>
</organism>
<comment type="cofactor">
    <cofactor evidence="1">
        <name>Mg(2+)</name>
        <dbReference type="ChEBI" id="CHEBI:18420"/>
    </cofactor>
</comment>
<accession>A0ABW3QSW8</accession>
<evidence type="ECO:0000256" key="1">
    <source>
        <dbReference type="ARBA" id="ARBA00001946"/>
    </source>
</evidence>
<evidence type="ECO:0000259" key="3">
    <source>
        <dbReference type="PROSITE" id="PS51462"/>
    </source>
</evidence>
<evidence type="ECO:0000256" key="2">
    <source>
        <dbReference type="ARBA" id="ARBA00022801"/>
    </source>
</evidence>